<keyword evidence="8" id="KW-0862">Zinc</keyword>
<feature type="transmembrane region" description="Helical" evidence="10">
    <location>
        <begin position="384"/>
        <end position="408"/>
    </location>
</feature>
<evidence type="ECO:0000256" key="7">
    <source>
        <dbReference type="ARBA" id="ARBA00023303"/>
    </source>
</evidence>
<dbReference type="InterPro" id="IPR045109">
    <property type="entry name" value="LSDs-like"/>
</dbReference>
<dbReference type="Proteomes" id="UP000657918">
    <property type="component" value="Chromosome 4"/>
</dbReference>
<feature type="compositionally biased region" description="Polar residues" evidence="9">
    <location>
        <begin position="991"/>
        <end position="1003"/>
    </location>
</feature>
<keyword evidence="10" id="KW-1133">Transmembrane helix</keyword>
<dbReference type="GO" id="GO:0032454">
    <property type="term" value="F:histone H3K9 demethylase activity"/>
    <property type="evidence" value="ECO:0007669"/>
    <property type="project" value="InterPro"/>
</dbReference>
<evidence type="ECO:0000259" key="11">
    <source>
        <dbReference type="PROSITE" id="PS50089"/>
    </source>
</evidence>
<dbReference type="GO" id="GO:0000118">
    <property type="term" value="C:histone deacetylase complex"/>
    <property type="evidence" value="ECO:0007669"/>
    <property type="project" value="TreeGrafter"/>
</dbReference>
<name>A0A835MZY2_9ROSI</name>
<gene>
    <name evidence="13" type="ORF">SADUNF_Sadunf04G0003900</name>
</gene>
<dbReference type="GO" id="GO:0003712">
    <property type="term" value="F:transcription coregulator activity"/>
    <property type="evidence" value="ECO:0007669"/>
    <property type="project" value="TreeGrafter"/>
</dbReference>
<dbReference type="SUPFAM" id="SSF51197">
    <property type="entry name" value="Clavaminate synthase-like"/>
    <property type="match status" value="1"/>
</dbReference>
<dbReference type="InterPro" id="IPR027815">
    <property type="entry name" value="CSC1/OSCA1-like_cyt"/>
</dbReference>
<dbReference type="Pfam" id="PF14703">
    <property type="entry name" value="PHM7_cyt"/>
    <property type="match status" value="1"/>
</dbReference>
<dbReference type="Pfam" id="PF13967">
    <property type="entry name" value="RSN1_TM"/>
    <property type="match status" value="1"/>
</dbReference>
<feature type="region of interest" description="Disordered" evidence="9">
    <location>
        <begin position="1041"/>
        <end position="1081"/>
    </location>
</feature>
<evidence type="ECO:0000313" key="13">
    <source>
        <dbReference type="EMBL" id="KAF9683345.1"/>
    </source>
</evidence>
<keyword evidence="6" id="KW-0539">Nucleus</keyword>
<feature type="transmembrane region" description="Helical" evidence="10">
    <location>
        <begin position="101"/>
        <end position="120"/>
    </location>
</feature>
<dbReference type="InterPro" id="IPR003864">
    <property type="entry name" value="CSC1/OSCA1-like_7TM"/>
</dbReference>
<comment type="caution">
    <text evidence="13">The sequence shown here is derived from an EMBL/GenBank/DDBJ whole genome shotgun (WGS) entry which is preliminary data.</text>
</comment>
<evidence type="ECO:0000256" key="5">
    <source>
        <dbReference type="ARBA" id="ARBA00023065"/>
    </source>
</evidence>
<dbReference type="PANTHER" id="PTHR12549">
    <property type="entry name" value="JMJC DOMAIN-CONTAINING HISTONE DEMETHYLATION PROTEIN"/>
    <property type="match status" value="1"/>
</dbReference>
<evidence type="ECO:0000256" key="8">
    <source>
        <dbReference type="PROSITE-ProRule" id="PRU00175"/>
    </source>
</evidence>
<dbReference type="GO" id="GO:0016020">
    <property type="term" value="C:membrane"/>
    <property type="evidence" value="ECO:0007669"/>
    <property type="project" value="InterPro"/>
</dbReference>
<keyword evidence="8" id="KW-0863">Zinc-finger</keyword>
<dbReference type="GO" id="GO:0008270">
    <property type="term" value="F:zinc ion binding"/>
    <property type="evidence" value="ECO:0007669"/>
    <property type="project" value="UniProtKB-KW"/>
</dbReference>
<evidence type="ECO:0000256" key="10">
    <source>
        <dbReference type="SAM" id="Phobius"/>
    </source>
</evidence>
<evidence type="ECO:0000256" key="1">
    <source>
        <dbReference type="ARBA" id="ARBA00004123"/>
    </source>
</evidence>
<keyword evidence="14" id="KW-1185">Reference proteome</keyword>
<organism evidence="13 14">
    <name type="scientific">Salix dunnii</name>
    <dbReference type="NCBI Taxonomy" id="1413687"/>
    <lineage>
        <taxon>Eukaryota</taxon>
        <taxon>Viridiplantae</taxon>
        <taxon>Streptophyta</taxon>
        <taxon>Embryophyta</taxon>
        <taxon>Tracheophyta</taxon>
        <taxon>Spermatophyta</taxon>
        <taxon>Magnoliopsida</taxon>
        <taxon>eudicotyledons</taxon>
        <taxon>Gunneridae</taxon>
        <taxon>Pentapetalae</taxon>
        <taxon>rosids</taxon>
        <taxon>fabids</taxon>
        <taxon>Malpighiales</taxon>
        <taxon>Salicaceae</taxon>
        <taxon>Saliceae</taxon>
        <taxon>Salix</taxon>
    </lineage>
</organism>
<dbReference type="PANTHER" id="PTHR12549:SF37">
    <property type="entry name" value="LYSINE-SPECIFIC DEMETHYLASE JMJ26"/>
    <property type="match status" value="1"/>
</dbReference>
<protein>
    <submittedName>
        <fullName evidence="13">Uncharacterized protein</fullName>
    </submittedName>
</protein>
<feature type="transmembrane region" description="Helical" evidence="10">
    <location>
        <begin position="524"/>
        <end position="543"/>
    </location>
</feature>
<dbReference type="InterPro" id="IPR001841">
    <property type="entry name" value="Znf_RING"/>
</dbReference>
<proteinExistence type="inferred from homology"/>
<dbReference type="CDD" id="cd02208">
    <property type="entry name" value="cupin_RmlC-like"/>
    <property type="match status" value="1"/>
</dbReference>
<sequence>MATLEDIGVSAAINLLSAFIFLLLFAILRLQPFNDRVYFPKWYLKGLRNSPSRSRALVSRFVNLDCRSYMQFLNWMPQALKMPEPELIDHAGLDSAVYLRIYLMGLKIFVPITILAWVVLVPVNYTNDALEAAKMVANVTASDIDKLSISNVPLKSQRFWAHIVMAYAFTFWTCYVLLKEYEKVASMRLQFLSSERRRPDQFTVLVRNVPPDPDESVSELVEHFFLVNHPNHYLTHQVLCNANNLASLVKKKEGMQNWLDYYSFKYSRNRSQRPQTRTGFLGLWGAKVDALDFYVSEIEKLSKEASPYLQYLIAEEREKVLNDPNRIMPAAFVSFKSRWGAAVCAQTQQSRNPTLWLTEWAPEPRDVYWENLAIPYVSFSVRRLIVGVSFFFLAFFFMIPIAFVQSLASIEGIEKSLPFLKPVIEVEFIKSVVQGFLPGIALKLFLILLPAILMMMSKFEGFTSLSSLERRSAMRYYIFIIINVFLGSILTGAAFEQLDSFINQSASEIPKTIGVAIPMKATFFITYIMVDGWAGIAGEVLMLKPLIIYHLKNFFLVKTEKDRQEAMDAGSLGFNTGEPRIQLYFLLGLVYAPVTPILLPFIVMFFGFAYVVYRHQIINVYSQEYESGAAFWPAVHGRVITALVIAQLLMMGLLSTKQASNSTPFLIALPVLTIWFHVFCNGRYKSAFVKYPLQEAMMKDSLEQASSPNFNLKPYLEKAYVHPVFKVDGNDDDYEQCLSENQEADAENVLVPTRRQSQRNSPATTAAMIAKSRIKRAVLSFSWHETRERVKKTLKNRFNEVVASKARRKISCKKVEVIQLSSDSDGDDDWSPRRRKKALNRKLILAPESDLSESDHQCSPFERRKTLYEQIKAPPEIELSKTDDEQFLGTRRKTSYEKTKAASEIVSLKIDDQWCSGTRRKASSKKIMLAPDVGFSESDGKLPPMRFQTSSKKIKSDSGIELLKSDDEWSLRVRRKSSSKKVKPVTVSEFLQSNVDPQRQQRGLNKRSRSSSVGVDFEGDSAGDLLEAICVVKMRERKRITNSGSDTNDRSLKEARKKNIGSVNSSSSASSSPSSSVSKCDGHCNGVPAVRDVKVKGQEIKRCHQCMKKERIVVVLCKKCNRVYCVQCIKQWYPEMTEGQFAKQCPFCCKKCNCNVCLHSSGLIKTSKRDIKNSEKVHHLHYLIKSLLPFLEQICDEQTEEMQIEAGIRGSPFDIAENFCCSDERVYCNHCATSIIDFHRSCPKCSYELCLGCCREIRKGSLSRRAEKKFCYVDRGSDYMHGGDPLPCLSHNPYDHSEPLVLSWNANEDGSISCPPSEVGGCGDCVLELKRILPPRQVAELKRNAAELLEICDTEQASLMSKCIETGNGLLRRAAFREGSEDNYLYCPASKDIFEDEKLFHFQKHWAKGEPVIVRDVLEETTRLSWEPMVMWRALCENVDSDISAKMSEVKAIDCLACCEVEINTRQFFKGYIEGRTYHNFWPEMLKLKDWPPSDKFETFLPRHCDEFIRALPFQEYSDPYAGILNVAAKFPEDKLKPDMGPKTYIAYGTREELGRGDSVTKLHCDMSDAVNILTHTAKVPLSEAQCSAIELLKMKHSEQDEKEHLKKDKVDNPHIEIDQGNDSLKEEMDVSEIRGPQPLPSEMNEKLKNSKDLLRGAALCGLPSEGEVVDTAGGGALWDIFRRGDVPKLEEYLRKHFKEFRHTFCAPVEQVDHPIHDQCFYLTMEHKRKLKEEFGVEAWTFEQRAGEAVFIPAGCPHQVRNLQVRPRLLFLLQIHMIRVFEENFEIDEVMVDALVLQIKIMRWIFKSFLFPNIGFIAREIEYIVDEYDVSNGNVEHMNG</sequence>
<feature type="region of interest" description="Disordered" evidence="9">
    <location>
        <begin position="991"/>
        <end position="1015"/>
    </location>
</feature>
<accession>A0A835MZY2</accession>
<comment type="similarity">
    <text evidence="2">Belongs to the JARID1 histone demethylase family.</text>
</comment>
<feature type="transmembrane region" description="Helical" evidence="10">
    <location>
        <begin position="159"/>
        <end position="178"/>
    </location>
</feature>
<feature type="compositionally biased region" description="Low complexity" evidence="9">
    <location>
        <begin position="1062"/>
        <end position="1078"/>
    </location>
</feature>
<keyword evidence="10" id="KW-0472">Membrane</keyword>
<dbReference type="InterPro" id="IPR003347">
    <property type="entry name" value="JmjC_dom"/>
</dbReference>
<evidence type="ECO:0000313" key="14">
    <source>
        <dbReference type="Proteomes" id="UP000657918"/>
    </source>
</evidence>
<evidence type="ECO:0000256" key="3">
    <source>
        <dbReference type="ARBA" id="ARBA00022723"/>
    </source>
</evidence>
<feature type="transmembrane region" description="Helical" evidence="10">
    <location>
        <begin position="583"/>
        <end position="610"/>
    </location>
</feature>
<dbReference type="Pfam" id="PF02373">
    <property type="entry name" value="JmjC"/>
    <property type="match status" value="1"/>
</dbReference>
<feature type="transmembrane region" description="Helical" evidence="10">
    <location>
        <begin position="665"/>
        <end position="684"/>
    </location>
</feature>
<dbReference type="InterPro" id="IPR032880">
    <property type="entry name" value="CSC1/OSCA1-like_N"/>
</dbReference>
<dbReference type="EMBL" id="JADGMS010000004">
    <property type="protein sequence ID" value="KAF9683345.1"/>
    <property type="molecule type" value="Genomic_DNA"/>
</dbReference>
<feature type="domain" description="JmjC" evidence="12">
    <location>
        <begin position="1520"/>
        <end position="1786"/>
    </location>
</feature>
<evidence type="ECO:0000259" key="12">
    <source>
        <dbReference type="PROSITE" id="PS51184"/>
    </source>
</evidence>
<dbReference type="PROSITE" id="PS50089">
    <property type="entry name" value="ZF_RING_2"/>
    <property type="match status" value="1"/>
</dbReference>
<dbReference type="SMART" id="SM00558">
    <property type="entry name" value="JmjC"/>
    <property type="match status" value="1"/>
</dbReference>
<feature type="transmembrane region" description="Helical" evidence="10">
    <location>
        <begin position="476"/>
        <end position="495"/>
    </location>
</feature>
<reference evidence="13 14" key="1">
    <citation type="submission" date="2020-10" db="EMBL/GenBank/DDBJ databases">
        <title>Plant Genome Project.</title>
        <authorList>
            <person name="Zhang R.-G."/>
        </authorList>
    </citation>
    <scope>NUCLEOTIDE SEQUENCE [LARGE SCALE GENOMIC DNA]</scope>
    <source>
        <strain evidence="13">FAFU-HL-1</strain>
        <tissue evidence="13">Leaf</tissue>
    </source>
</reference>
<dbReference type="OrthoDB" id="828533at2759"/>
<feature type="transmembrane region" description="Helical" evidence="10">
    <location>
        <begin position="428"/>
        <end position="455"/>
    </location>
</feature>
<keyword evidence="7" id="KW-0407">Ion channel</keyword>
<evidence type="ECO:0000256" key="6">
    <source>
        <dbReference type="ARBA" id="ARBA00023242"/>
    </source>
</evidence>
<dbReference type="GO" id="GO:0031490">
    <property type="term" value="F:chromatin DNA binding"/>
    <property type="evidence" value="ECO:0007669"/>
    <property type="project" value="TreeGrafter"/>
</dbReference>
<keyword evidence="3" id="KW-0479">Metal-binding</keyword>
<evidence type="ECO:0000256" key="2">
    <source>
        <dbReference type="ARBA" id="ARBA00006801"/>
    </source>
</evidence>
<comment type="subcellular location">
    <subcellularLocation>
        <location evidence="1">Nucleus</location>
    </subcellularLocation>
</comment>
<dbReference type="Pfam" id="PF02714">
    <property type="entry name" value="RSN1_7TM"/>
    <property type="match status" value="1"/>
</dbReference>
<dbReference type="GO" id="GO:0000785">
    <property type="term" value="C:chromatin"/>
    <property type="evidence" value="ECO:0007669"/>
    <property type="project" value="TreeGrafter"/>
</dbReference>
<evidence type="ECO:0000256" key="9">
    <source>
        <dbReference type="SAM" id="MobiDB-lite"/>
    </source>
</evidence>
<keyword evidence="5" id="KW-0406">Ion transport</keyword>
<keyword evidence="10" id="KW-0812">Transmembrane</keyword>
<dbReference type="PROSITE" id="PS51184">
    <property type="entry name" value="JMJC"/>
    <property type="match status" value="1"/>
</dbReference>
<feature type="transmembrane region" description="Helical" evidence="10">
    <location>
        <begin position="12"/>
        <end position="30"/>
    </location>
</feature>
<dbReference type="Gene3D" id="2.60.120.650">
    <property type="entry name" value="Cupin"/>
    <property type="match status" value="1"/>
</dbReference>
<dbReference type="GO" id="GO:0006357">
    <property type="term" value="P:regulation of transcription by RNA polymerase II"/>
    <property type="evidence" value="ECO:0007669"/>
    <property type="project" value="TreeGrafter"/>
</dbReference>
<evidence type="ECO:0000256" key="4">
    <source>
        <dbReference type="ARBA" id="ARBA00022837"/>
    </source>
</evidence>
<feature type="domain" description="RING-type" evidence="11">
    <location>
        <begin position="1103"/>
        <end position="1148"/>
    </location>
</feature>
<dbReference type="GO" id="GO:0034220">
    <property type="term" value="P:monoatomic ion transmembrane transport"/>
    <property type="evidence" value="ECO:0007669"/>
    <property type="project" value="UniProtKB-KW"/>
</dbReference>
<feature type="transmembrane region" description="Helical" evidence="10">
    <location>
        <begin position="630"/>
        <end position="653"/>
    </location>
</feature>
<keyword evidence="5" id="KW-0813">Transport</keyword>
<keyword evidence="4" id="KW-0106">Calcium</keyword>